<feature type="compositionally biased region" description="Polar residues" evidence="1">
    <location>
        <begin position="782"/>
        <end position="793"/>
    </location>
</feature>
<reference evidence="3" key="1">
    <citation type="journal article" date="2019" name="Nat. Commun.">
        <title>Expansion of phycobilisome linker gene families in mesophilic red algae.</title>
        <authorList>
            <person name="Lee J."/>
            <person name="Kim D."/>
            <person name="Bhattacharya D."/>
            <person name="Yoon H.S."/>
        </authorList>
    </citation>
    <scope>NUCLEOTIDE SEQUENCE [LARGE SCALE GENOMIC DNA]</scope>
    <source>
        <strain evidence="3">CCMP 1328</strain>
    </source>
</reference>
<dbReference type="Gene3D" id="1.25.40.10">
    <property type="entry name" value="Tetratricopeptide repeat domain"/>
    <property type="match status" value="1"/>
</dbReference>
<feature type="region of interest" description="Disordered" evidence="1">
    <location>
        <begin position="529"/>
        <end position="582"/>
    </location>
</feature>
<dbReference type="AlphaFoldDB" id="A0A5J4YHU1"/>
<comment type="caution">
    <text evidence="2">The sequence shown here is derived from an EMBL/GenBank/DDBJ whole genome shotgun (WGS) entry which is preliminary data.</text>
</comment>
<name>A0A5J4YHU1_PORPP</name>
<keyword evidence="3" id="KW-1185">Reference proteome</keyword>
<accession>A0A5J4YHU1</accession>
<feature type="region of interest" description="Disordered" evidence="1">
    <location>
        <begin position="772"/>
        <end position="799"/>
    </location>
</feature>
<dbReference type="EMBL" id="VRMN01000034">
    <property type="protein sequence ID" value="KAA8490304.1"/>
    <property type="molecule type" value="Genomic_DNA"/>
</dbReference>
<protein>
    <submittedName>
        <fullName evidence="2">Uncharacterized protein</fullName>
    </submittedName>
</protein>
<sequence>MISAQRLSSRRRKSVTTMLRAYAQARMHVILKYETSAVRWYGGWRKWRAHVNSVTCEKVVACCCRRNAAEIKLDRKNEGDATHYVRVCGSARSYSSNADSRAASPIYSKLEQERSQTRVLNDVLLSALRGKASVMGSLRALESSRARYDSYTLGFCVRLLRQVPPDEMDSRQRLLFAVRALRRARLHGVRPNSHVLSHLMPLAKPLRKVNIVLAAFNLVPRRDALVLPLITSKALISFYSMCGRPDLMVHAFYDSLRIHGAEVDADAFTRVLLGFLAVHDALSARQVWQVLRAPPFCSVVQPDVALLNCGAWVCSSGSELPIADEARWILDQFSVLQTLPSPRVANLLLSSFVHAGEFEAAREHMRLIYETFGYRLQQRHVQHYIPECVRRGADDELLPLAHELARAMRLQLLGSDEREAMRLLRAYLKHLYCAVSEQPQRLDATHAAEAALAVFLYDDSISASYVVYLAAAGGRLDDALRIANLCHTQYAPNMGMMHAFAYDALAEQCAHSARVVDLLHMLFGSSTQPTCGGSGDESARIEIHPHEPHPTSMTSLDGEQQHDRAVPSGESELGKQEAPSTALSGAMVKVPDTASHALDAKAGAAAKLVETFSRLGRLDLCDEVYSRCVEQDALSMEVSTAYMYALGMAQPPRAEEAIAQFHALQTKHGGSLDVVVFSALGSVVTNAVAQGAMNVSLAAEILSQMELHLCSMPDMRAHYEKLLDQMADAPVGAPWRASLERELKDAEYKIEGFTKLDQKVAQLRALLSHQADPHSADDVSMLPNTNTTSKPSETDTETT</sequence>
<dbReference type="Proteomes" id="UP000324585">
    <property type="component" value="Unassembled WGS sequence"/>
</dbReference>
<evidence type="ECO:0000313" key="2">
    <source>
        <dbReference type="EMBL" id="KAA8490304.1"/>
    </source>
</evidence>
<evidence type="ECO:0000256" key="1">
    <source>
        <dbReference type="SAM" id="MobiDB-lite"/>
    </source>
</evidence>
<dbReference type="InterPro" id="IPR011990">
    <property type="entry name" value="TPR-like_helical_dom_sf"/>
</dbReference>
<proteinExistence type="predicted"/>
<feature type="compositionally biased region" description="Basic and acidic residues" evidence="1">
    <location>
        <begin position="537"/>
        <end position="549"/>
    </location>
</feature>
<evidence type="ECO:0000313" key="3">
    <source>
        <dbReference type="Proteomes" id="UP000324585"/>
    </source>
</evidence>
<gene>
    <name evidence="2" type="ORF">FVE85_1225</name>
</gene>
<organism evidence="2 3">
    <name type="scientific">Porphyridium purpureum</name>
    <name type="common">Red alga</name>
    <name type="synonym">Porphyridium cruentum</name>
    <dbReference type="NCBI Taxonomy" id="35688"/>
    <lineage>
        <taxon>Eukaryota</taxon>
        <taxon>Rhodophyta</taxon>
        <taxon>Bangiophyceae</taxon>
        <taxon>Porphyridiales</taxon>
        <taxon>Porphyridiaceae</taxon>
        <taxon>Porphyridium</taxon>
    </lineage>
</organism>